<evidence type="ECO:0000313" key="2">
    <source>
        <dbReference type="EMBL" id="EFN63538.1"/>
    </source>
</evidence>
<name>E2ASQ6_CAMFO</name>
<feature type="compositionally biased region" description="Basic and acidic residues" evidence="1">
    <location>
        <begin position="104"/>
        <end position="116"/>
    </location>
</feature>
<dbReference type="AlphaFoldDB" id="E2ASQ6"/>
<proteinExistence type="predicted"/>
<reference evidence="2 3" key="1">
    <citation type="journal article" date="2010" name="Science">
        <title>Genomic comparison of the ants Camponotus floridanus and Harpegnathos saltator.</title>
        <authorList>
            <person name="Bonasio R."/>
            <person name="Zhang G."/>
            <person name="Ye C."/>
            <person name="Mutti N.S."/>
            <person name="Fang X."/>
            <person name="Qin N."/>
            <person name="Donahue G."/>
            <person name="Yang P."/>
            <person name="Li Q."/>
            <person name="Li C."/>
            <person name="Zhang P."/>
            <person name="Huang Z."/>
            <person name="Berger S.L."/>
            <person name="Reinberg D."/>
            <person name="Wang J."/>
            <person name="Liebig J."/>
        </authorList>
    </citation>
    <scope>NUCLEOTIDE SEQUENCE [LARGE SCALE GENOMIC DNA]</scope>
    <source>
        <strain evidence="3">C129</strain>
    </source>
</reference>
<feature type="compositionally biased region" description="Basic residues" evidence="1">
    <location>
        <begin position="150"/>
        <end position="163"/>
    </location>
</feature>
<feature type="region of interest" description="Disordered" evidence="1">
    <location>
        <begin position="79"/>
        <end position="165"/>
    </location>
</feature>
<accession>E2ASQ6</accession>
<gene>
    <name evidence="2" type="ORF">EAG_16431</name>
</gene>
<dbReference type="InParanoid" id="E2ASQ6"/>
<dbReference type="EMBL" id="GL442346">
    <property type="protein sequence ID" value="EFN63538.1"/>
    <property type="molecule type" value="Genomic_DNA"/>
</dbReference>
<dbReference type="Proteomes" id="UP000000311">
    <property type="component" value="Unassembled WGS sequence"/>
</dbReference>
<protein>
    <submittedName>
        <fullName evidence="2">Uncharacterized protein</fullName>
    </submittedName>
</protein>
<feature type="compositionally biased region" description="Gly residues" evidence="1">
    <location>
        <begin position="119"/>
        <end position="137"/>
    </location>
</feature>
<sequence length="313" mass="35061">MLSAVAVLAPGHLEYDRDRGPRPGSMFPSLYRLSPTAPLFSIADGQSNDKRTWDIVMSPYKWLQCAMRGWSWRGVRCSPSGENRRKLGAVAETPQARGTKTSRCRSEAGRIGERRGWRNSGGGDDGSGGGGGGGGSGISARTATTERTHAVQRKPRWRARGSRHFCPPTRERNHVVQCVTHESRIEDFKAYKDLRLIKLDDLNFFITTFLNYIIISHVLFRTVKIYGERAEPPTRFRIVRFCGAFLKSVRAGRTQAGQTREIIKRNSIDVQLYRSSDSSFVGAAGHFNAISQAHLITANKPSFRRISFRCLQE</sequence>
<keyword evidence="3" id="KW-1185">Reference proteome</keyword>
<organism evidence="3">
    <name type="scientific">Camponotus floridanus</name>
    <name type="common">Florida carpenter ant</name>
    <dbReference type="NCBI Taxonomy" id="104421"/>
    <lineage>
        <taxon>Eukaryota</taxon>
        <taxon>Metazoa</taxon>
        <taxon>Ecdysozoa</taxon>
        <taxon>Arthropoda</taxon>
        <taxon>Hexapoda</taxon>
        <taxon>Insecta</taxon>
        <taxon>Pterygota</taxon>
        <taxon>Neoptera</taxon>
        <taxon>Endopterygota</taxon>
        <taxon>Hymenoptera</taxon>
        <taxon>Apocrita</taxon>
        <taxon>Aculeata</taxon>
        <taxon>Formicoidea</taxon>
        <taxon>Formicidae</taxon>
        <taxon>Formicinae</taxon>
        <taxon>Camponotus</taxon>
    </lineage>
</organism>
<evidence type="ECO:0000256" key="1">
    <source>
        <dbReference type="SAM" id="MobiDB-lite"/>
    </source>
</evidence>
<evidence type="ECO:0000313" key="3">
    <source>
        <dbReference type="Proteomes" id="UP000000311"/>
    </source>
</evidence>